<evidence type="ECO:0000313" key="1">
    <source>
        <dbReference type="EMBL" id="TWJ04671.1"/>
    </source>
</evidence>
<organism evidence="1 2">
    <name type="scientific">Mucilaginibacter frigoritolerans</name>
    <dbReference type="NCBI Taxonomy" id="652788"/>
    <lineage>
        <taxon>Bacteria</taxon>
        <taxon>Pseudomonadati</taxon>
        <taxon>Bacteroidota</taxon>
        <taxon>Sphingobacteriia</taxon>
        <taxon>Sphingobacteriales</taxon>
        <taxon>Sphingobacteriaceae</taxon>
        <taxon>Mucilaginibacter</taxon>
    </lineage>
</organism>
<keyword evidence="2" id="KW-1185">Reference proteome</keyword>
<gene>
    <name evidence="1" type="ORF">JN11_00391</name>
</gene>
<protein>
    <recommendedName>
        <fullName evidence="3">Outer membrane protein with beta-barrel domain</fullName>
    </recommendedName>
</protein>
<comment type="caution">
    <text evidence="1">The sequence shown here is derived from an EMBL/GenBank/DDBJ whole genome shotgun (WGS) entry which is preliminary data.</text>
</comment>
<reference evidence="1 2" key="1">
    <citation type="submission" date="2019-07" db="EMBL/GenBank/DDBJ databases">
        <title>Genomic Encyclopedia of Archaeal and Bacterial Type Strains, Phase II (KMG-II): from individual species to whole genera.</title>
        <authorList>
            <person name="Goeker M."/>
        </authorList>
    </citation>
    <scope>NUCLEOTIDE SEQUENCE [LARGE SCALE GENOMIC DNA]</scope>
    <source>
        <strain evidence="1 2">ATCC BAA-1854</strain>
    </source>
</reference>
<proteinExistence type="predicted"/>
<dbReference type="AlphaFoldDB" id="A0A562UHQ3"/>
<sequence length="216" mass="23696">MPQSVHQTEQKTNMKKHLSFKLKNAYLLQGIAIALITVLLAVQNASAQKTQTATTDSAKTQALLAPAPIVKPSYPRVVGYLSFILPLATYNGSTTYNFSHSTSSIGFPVGINVLYSDKFGFSYEFTPTVKVSGGTSKNSNLLFDPGTMFRFDHGFTIITRLAFETQGRYGFTPVFNQVYARTKDVNYFVALSLPARFGDSESASIGLNLQIGFTFN</sequence>
<dbReference type="Proteomes" id="UP000317010">
    <property type="component" value="Unassembled WGS sequence"/>
</dbReference>
<evidence type="ECO:0008006" key="3">
    <source>
        <dbReference type="Google" id="ProtNLM"/>
    </source>
</evidence>
<name>A0A562UHQ3_9SPHI</name>
<accession>A0A562UHQ3</accession>
<dbReference type="EMBL" id="VLLI01000001">
    <property type="protein sequence ID" value="TWJ04671.1"/>
    <property type="molecule type" value="Genomic_DNA"/>
</dbReference>
<evidence type="ECO:0000313" key="2">
    <source>
        <dbReference type="Proteomes" id="UP000317010"/>
    </source>
</evidence>